<reference evidence="4 5" key="1">
    <citation type="submission" date="2018-07" db="EMBL/GenBank/DDBJ databases">
        <title>Dyadobacter roseus sp. nov., isolated from rose rhizosphere soil.</title>
        <authorList>
            <person name="Chen L."/>
        </authorList>
    </citation>
    <scope>NUCLEOTIDE SEQUENCE [LARGE SCALE GENOMIC DNA]</scope>
    <source>
        <strain evidence="4 5">RS19</strain>
    </source>
</reference>
<dbReference type="AlphaFoldDB" id="A0A3D8Y628"/>
<gene>
    <name evidence="4" type="ORF">DSL64_22230</name>
</gene>
<dbReference type="InterPro" id="IPR002525">
    <property type="entry name" value="Transp_IS110-like_N"/>
</dbReference>
<keyword evidence="5" id="KW-1185">Reference proteome</keyword>
<protein>
    <submittedName>
        <fullName evidence="4">IS110 family transposase</fullName>
    </submittedName>
</protein>
<dbReference type="GO" id="GO:0003677">
    <property type="term" value="F:DNA binding"/>
    <property type="evidence" value="ECO:0007669"/>
    <property type="project" value="InterPro"/>
</dbReference>
<dbReference type="Pfam" id="PF01548">
    <property type="entry name" value="DEDD_Tnp_IS110"/>
    <property type="match status" value="1"/>
</dbReference>
<dbReference type="InterPro" id="IPR003346">
    <property type="entry name" value="Transposase_20"/>
</dbReference>
<dbReference type="InterPro" id="IPR047650">
    <property type="entry name" value="Transpos_IS110"/>
</dbReference>
<dbReference type="OrthoDB" id="964423at2"/>
<sequence length="350" mass="39972">MMSVLKQVLGVDVAQKELVVTLGRLLADLSIELYAFKVFSNSEKGFISLLTWTKKLTDTNIGVGFVMEATGVYHQKFAYFLDDHGYALSIILPNKISNYIRTLEVKTITDKSCSEAIARFGLERKLDNWKRPKKTYKSLQQLTRERDQVVLERSMVKNQLHAESQEAEPHERSLERLKERIKFLSSQEREIKEDIEQVVNRDAELKKEVEIISSIPGVGELTAAIILGETNGFELIRNKKQLTSYAGFDVKEKQSGTSVKGKPRISKKGNRSLRKAMYLPSMSAVKWDDNFKNIYVRIVSKQGIKMKALIAVQRKLLELAYTLFKTKASYDKSYESKKVEQKNSMSAQKA</sequence>
<feature type="domain" description="Transposase IS110-like N-terminal" evidence="2">
    <location>
        <begin position="10"/>
        <end position="162"/>
    </location>
</feature>
<evidence type="ECO:0000259" key="3">
    <source>
        <dbReference type="Pfam" id="PF02371"/>
    </source>
</evidence>
<dbReference type="PANTHER" id="PTHR33055:SF13">
    <property type="entry name" value="TRANSPOSASE"/>
    <property type="match status" value="1"/>
</dbReference>
<dbReference type="GO" id="GO:0006313">
    <property type="term" value="P:DNA transposition"/>
    <property type="evidence" value="ECO:0007669"/>
    <property type="project" value="InterPro"/>
</dbReference>
<feature type="domain" description="Transposase IS116/IS110/IS902 C-terminal" evidence="3">
    <location>
        <begin position="210"/>
        <end position="295"/>
    </location>
</feature>
<dbReference type="PANTHER" id="PTHR33055">
    <property type="entry name" value="TRANSPOSASE FOR INSERTION SEQUENCE ELEMENT IS1111A"/>
    <property type="match status" value="1"/>
</dbReference>
<keyword evidence="1" id="KW-0175">Coiled coil</keyword>
<proteinExistence type="predicted"/>
<dbReference type="GO" id="GO:0004803">
    <property type="term" value="F:transposase activity"/>
    <property type="evidence" value="ECO:0007669"/>
    <property type="project" value="InterPro"/>
</dbReference>
<evidence type="ECO:0000313" key="4">
    <source>
        <dbReference type="EMBL" id="REA58109.1"/>
    </source>
</evidence>
<accession>A0A3D8Y628</accession>
<evidence type="ECO:0000313" key="5">
    <source>
        <dbReference type="Proteomes" id="UP000256373"/>
    </source>
</evidence>
<dbReference type="EMBL" id="QNUL01000023">
    <property type="protein sequence ID" value="REA58109.1"/>
    <property type="molecule type" value="Genomic_DNA"/>
</dbReference>
<evidence type="ECO:0000256" key="1">
    <source>
        <dbReference type="SAM" id="Coils"/>
    </source>
</evidence>
<organism evidence="4 5">
    <name type="scientific">Dyadobacter luteus</name>
    <dbReference type="NCBI Taxonomy" id="2259619"/>
    <lineage>
        <taxon>Bacteria</taxon>
        <taxon>Pseudomonadati</taxon>
        <taxon>Bacteroidota</taxon>
        <taxon>Cytophagia</taxon>
        <taxon>Cytophagales</taxon>
        <taxon>Spirosomataceae</taxon>
        <taxon>Dyadobacter</taxon>
    </lineage>
</organism>
<feature type="coiled-coil region" evidence="1">
    <location>
        <begin position="139"/>
        <end position="208"/>
    </location>
</feature>
<dbReference type="Proteomes" id="UP000256373">
    <property type="component" value="Unassembled WGS sequence"/>
</dbReference>
<name>A0A3D8Y628_9BACT</name>
<dbReference type="Pfam" id="PF02371">
    <property type="entry name" value="Transposase_20"/>
    <property type="match status" value="1"/>
</dbReference>
<comment type="caution">
    <text evidence="4">The sequence shown here is derived from an EMBL/GenBank/DDBJ whole genome shotgun (WGS) entry which is preliminary data.</text>
</comment>
<evidence type="ECO:0000259" key="2">
    <source>
        <dbReference type="Pfam" id="PF01548"/>
    </source>
</evidence>